<evidence type="ECO:0000313" key="7">
    <source>
        <dbReference type="EMBL" id="MBI4923053.1"/>
    </source>
</evidence>
<dbReference type="EMBL" id="JACRAF010000042">
    <property type="protein sequence ID" value="MBI4923053.1"/>
    <property type="molecule type" value="Genomic_DNA"/>
</dbReference>
<dbReference type="GO" id="GO:0004888">
    <property type="term" value="F:transmembrane signaling receptor activity"/>
    <property type="evidence" value="ECO:0007669"/>
    <property type="project" value="InterPro"/>
</dbReference>
<accession>A0A933L330</accession>
<dbReference type="PANTHER" id="PTHR43531:SF14">
    <property type="entry name" value="METHYL-ACCEPTING CHEMOTAXIS PROTEIN I-RELATED"/>
    <property type="match status" value="1"/>
</dbReference>
<dbReference type="AlphaFoldDB" id="A0A933L330"/>
<dbReference type="Pfam" id="PF00015">
    <property type="entry name" value="MCPsignal"/>
    <property type="match status" value="1"/>
</dbReference>
<keyword evidence="1" id="KW-0488">Methylation</keyword>
<dbReference type="SMART" id="SM00304">
    <property type="entry name" value="HAMP"/>
    <property type="match status" value="2"/>
</dbReference>
<protein>
    <submittedName>
        <fullName evidence="7">HAMP domain-containing protein</fullName>
    </submittedName>
</protein>
<keyword evidence="4" id="KW-0472">Membrane</keyword>
<dbReference type="GO" id="GO:0006935">
    <property type="term" value="P:chemotaxis"/>
    <property type="evidence" value="ECO:0007669"/>
    <property type="project" value="InterPro"/>
</dbReference>
<dbReference type="Pfam" id="PF18947">
    <property type="entry name" value="HAMP_2"/>
    <property type="match status" value="1"/>
</dbReference>
<evidence type="ECO:0000259" key="6">
    <source>
        <dbReference type="PROSITE" id="PS50885"/>
    </source>
</evidence>
<dbReference type="SUPFAM" id="SSF158472">
    <property type="entry name" value="HAMP domain-like"/>
    <property type="match status" value="1"/>
</dbReference>
<keyword evidence="4" id="KW-0812">Transmembrane</keyword>
<dbReference type="PROSITE" id="PS50885">
    <property type="entry name" value="HAMP"/>
    <property type="match status" value="2"/>
</dbReference>
<comment type="caution">
    <text evidence="7">The sequence shown here is derived from an EMBL/GenBank/DDBJ whole genome shotgun (WGS) entry which is preliminary data.</text>
</comment>
<dbReference type="InterPro" id="IPR004090">
    <property type="entry name" value="Chemotax_Me-accpt_rcpt"/>
</dbReference>
<comment type="similarity">
    <text evidence="2">Belongs to the methyl-accepting chemotaxis (MCP) protein family.</text>
</comment>
<dbReference type="PRINTS" id="PR00260">
    <property type="entry name" value="CHEMTRNSDUCR"/>
</dbReference>
<proteinExistence type="inferred from homology"/>
<organism evidence="7 8">
    <name type="scientific">Devosia nanyangense</name>
    <dbReference type="NCBI Taxonomy" id="1228055"/>
    <lineage>
        <taxon>Bacteria</taxon>
        <taxon>Pseudomonadati</taxon>
        <taxon>Pseudomonadota</taxon>
        <taxon>Alphaproteobacteria</taxon>
        <taxon>Hyphomicrobiales</taxon>
        <taxon>Devosiaceae</taxon>
        <taxon>Devosia</taxon>
    </lineage>
</organism>
<evidence type="ECO:0000259" key="5">
    <source>
        <dbReference type="PROSITE" id="PS50111"/>
    </source>
</evidence>
<evidence type="ECO:0000256" key="4">
    <source>
        <dbReference type="SAM" id="Phobius"/>
    </source>
</evidence>
<dbReference type="GO" id="GO:0005886">
    <property type="term" value="C:plasma membrane"/>
    <property type="evidence" value="ECO:0007669"/>
    <property type="project" value="TreeGrafter"/>
</dbReference>
<dbReference type="SUPFAM" id="SSF58104">
    <property type="entry name" value="Methyl-accepting chemotaxis protein (MCP) signaling domain"/>
    <property type="match status" value="1"/>
</dbReference>
<dbReference type="InterPro" id="IPR004089">
    <property type="entry name" value="MCPsignal_dom"/>
</dbReference>
<feature type="domain" description="HAMP" evidence="6">
    <location>
        <begin position="191"/>
        <end position="244"/>
    </location>
</feature>
<dbReference type="CDD" id="cd06225">
    <property type="entry name" value="HAMP"/>
    <property type="match status" value="1"/>
</dbReference>
<dbReference type="GO" id="GO:0007165">
    <property type="term" value="P:signal transduction"/>
    <property type="evidence" value="ECO:0007669"/>
    <property type="project" value="UniProtKB-KW"/>
</dbReference>
<keyword evidence="3" id="KW-0807">Transducer</keyword>
<dbReference type="PROSITE" id="PS50111">
    <property type="entry name" value="CHEMOTAXIS_TRANSDUC_2"/>
    <property type="match status" value="1"/>
</dbReference>
<dbReference type="InterPro" id="IPR003660">
    <property type="entry name" value="HAMP_dom"/>
</dbReference>
<dbReference type="Gene3D" id="6.10.340.10">
    <property type="match status" value="1"/>
</dbReference>
<dbReference type="InterPro" id="IPR051310">
    <property type="entry name" value="MCP_chemotaxis"/>
</dbReference>
<name>A0A933L330_9HYPH</name>
<evidence type="ECO:0000256" key="1">
    <source>
        <dbReference type="ARBA" id="ARBA00022481"/>
    </source>
</evidence>
<gene>
    <name evidence="7" type="ORF">HY834_15015</name>
</gene>
<feature type="transmembrane region" description="Helical" evidence="4">
    <location>
        <begin position="12"/>
        <end position="30"/>
    </location>
</feature>
<dbReference type="PANTHER" id="PTHR43531">
    <property type="entry name" value="PROTEIN ICFG"/>
    <property type="match status" value="1"/>
</dbReference>
<dbReference type="Pfam" id="PF00672">
    <property type="entry name" value="HAMP"/>
    <property type="match status" value="1"/>
</dbReference>
<feature type="transmembrane region" description="Helical" evidence="4">
    <location>
        <begin position="172"/>
        <end position="190"/>
    </location>
</feature>
<evidence type="ECO:0000256" key="2">
    <source>
        <dbReference type="ARBA" id="ARBA00029447"/>
    </source>
</evidence>
<reference evidence="7" key="1">
    <citation type="submission" date="2020-07" db="EMBL/GenBank/DDBJ databases">
        <title>Huge and variable diversity of episymbiotic CPR bacteria and DPANN archaea in groundwater ecosystems.</title>
        <authorList>
            <person name="He C.Y."/>
            <person name="Keren R."/>
            <person name="Whittaker M."/>
            <person name="Farag I.F."/>
            <person name="Doudna J."/>
            <person name="Cate J.H.D."/>
            <person name="Banfield J.F."/>
        </authorList>
    </citation>
    <scope>NUCLEOTIDE SEQUENCE</scope>
    <source>
        <strain evidence="7">NC_groundwater_1586_Pr3_B-0.1um_66_15</strain>
    </source>
</reference>
<sequence length="656" mass="69320">MTFRLNLTPTILLPVAATVLVVVALVMYLSGASAIATNERTLATAQSEMIRVLSAQFAGSVRFAKMDAVSESFTAYQADPDFGLAAAGAVDAQGKSILEFGADPALSGEAIKIASEALTANALVSRTEGTIHYAAYPAYFGKENAVVGAVVMAWDLSIHRTEIIGLQVRNGLIALGIAAVGIALLAWLLMARVTRPIRRLTQVSTALSEGKLEVEIEGAGRRDELGDMARAVEVFRSNSHRVRQMTDEEAARIIEQQAARQRMMQELQTAFGEVVDAAIAGDFSRRVPASFPDAELNSLAGSVNSLVGMVDRGLGETGEVLAALAQTDLGKRMNGDYQGAFAALKSNTNRVAENLSEIVGRLKKTSFDLKTATGEILSGANDLSERTTRQAATIEETSATMEQLASTVLQNAQRANDAAVNAAGVTATAEQGGQVMHRANEAMERITQSSSKISNIIGLIDDIAFQTNLLALNASVEAARAGDAGKGFAVVAVEVRRLAQSAASASSEVKALIEQSGVEVAGGSRLVAEAVGKLEAMVEGARKNGALLDGIAAESRSQASSIEEVNVAIRQMDEMTQHNAALVEQTNAAIEQTEAQAVELDKIVDIFSLADAPQRAVMSPVHETRGSKDVKQRVKHAAKTYLSHGNAAIDKDWAEF</sequence>
<dbReference type="Proteomes" id="UP000782610">
    <property type="component" value="Unassembled WGS sequence"/>
</dbReference>
<feature type="domain" description="HAMP" evidence="6">
    <location>
        <begin position="308"/>
        <end position="360"/>
    </location>
</feature>
<evidence type="ECO:0000313" key="8">
    <source>
        <dbReference type="Proteomes" id="UP000782610"/>
    </source>
</evidence>
<dbReference type="Gene3D" id="1.10.287.950">
    <property type="entry name" value="Methyl-accepting chemotaxis protein"/>
    <property type="match status" value="1"/>
</dbReference>
<feature type="domain" description="Methyl-accepting transducer" evidence="5">
    <location>
        <begin position="365"/>
        <end position="594"/>
    </location>
</feature>
<keyword evidence="4" id="KW-1133">Transmembrane helix</keyword>
<dbReference type="SMART" id="SM00283">
    <property type="entry name" value="MA"/>
    <property type="match status" value="1"/>
</dbReference>
<evidence type="ECO:0000256" key="3">
    <source>
        <dbReference type="PROSITE-ProRule" id="PRU00284"/>
    </source>
</evidence>